<keyword evidence="2" id="KW-1185">Reference proteome</keyword>
<comment type="caution">
    <text evidence="1">The sequence shown here is derived from an EMBL/GenBank/DDBJ whole genome shotgun (WGS) entry which is preliminary data.</text>
</comment>
<protein>
    <submittedName>
        <fullName evidence="1">Uncharacterized protein</fullName>
    </submittedName>
</protein>
<dbReference type="AlphaFoldDB" id="A0A8S1S865"/>
<dbReference type="OrthoDB" id="1739076at2759"/>
<sequence length="173" mass="20753">MINRCKYLFICYAITSGIAKRTIICRIGIKDFQILSYLNIIDYLKVNYIQKKYSNIFKLQQQKIRKLKIGFNNQQLASQQKNRKDNTLKNNIYKNTDILMFQVGGTIGDYEFTCYYKVDRQMNREMISILILQIKFTYLLTLNNNRTRIKDIRADLIIFIYLQLNCKFHKETK</sequence>
<evidence type="ECO:0000313" key="1">
    <source>
        <dbReference type="EMBL" id="CAD8135707.1"/>
    </source>
</evidence>
<proteinExistence type="predicted"/>
<accession>A0A8S1S865</accession>
<name>A0A8S1S865_9CILI</name>
<evidence type="ECO:0000313" key="2">
    <source>
        <dbReference type="Proteomes" id="UP000689195"/>
    </source>
</evidence>
<dbReference type="EMBL" id="CAJJDO010000004">
    <property type="protein sequence ID" value="CAD8135707.1"/>
    <property type="molecule type" value="Genomic_DNA"/>
</dbReference>
<dbReference type="Proteomes" id="UP000689195">
    <property type="component" value="Unassembled WGS sequence"/>
</dbReference>
<gene>
    <name evidence="1" type="ORF">PPENT_87.1.T0040370</name>
</gene>
<organism evidence="1 2">
    <name type="scientific">Paramecium pentaurelia</name>
    <dbReference type="NCBI Taxonomy" id="43138"/>
    <lineage>
        <taxon>Eukaryota</taxon>
        <taxon>Sar</taxon>
        <taxon>Alveolata</taxon>
        <taxon>Ciliophora</taxon>
        <taxon>Intramacronucleata</taxon>
        <taxon>Oligohymenophorea</taxon>
        <taxon>Peniculida</taxon>
        <taxon>Parameciidae</taxon>
        <taxon>Paramecium</taxon>
    </lineage>
</organism>
<reference evidence="1" key="1">
    <citation type="submission" date="2021-01" db="EMBL/GenBank/DDBJ databases">
        <authorList>
            <consortium name="Genoscope - CEA"/>
            <person name="William W."/>
        </authorList>
    </citation>
    <scope>NUCLEOTIDE SEQUENCE</scope>
</reference>